<evidence type="ECO:0000313" key="1">
    <source>
        <dbReference type="EMBL" id="MEJ2890648.1"/>
    </source>
</evidence>
<gene>
    <name evidence="1" type="ORF">WCD41_29605</name>
</gene>
<protein>
    <submittedName>
        <fullName evidence="1">Uncharacterized protein</fullName>
    </submittedName>
</protein>
<keyword evidence="2" id="KW-1185">Reference proteome</keyword>
<evidence type="ECO:0000313" key="2">
    <source>
        <dbReference type="Proteomes" id="UP001370100"/>
    </source>
</evidence>
<name>A0ABU8NG65_9PSEU</name>
<accession>A0ABU8NG65</accession>
<dbReference type="Proteomes" id="UP001370100">
    <property type="component" value="Unassembled WGS sequence"/>
</dbReference>
<organism evidence="1 2">
    <name type="scientific">Actinomycetospora aeridis</name>
    <dbReference type="NCBI Taxonomy" id="3129231"/>
    <lineage>
        <taxon>Bacteria</taxon>
        <taxon>Bacillati</taxon>
        <taxon>Actinomycetota</taxon>
        <taxon>Actinomycetes</taxon>
        <taxon>Pseudonocardiales</taxon>
        <taxon>Pseudonocardiaceae</taxon>
        <taxon>Actinomycetospora</taxon>
    </lineage>
</organism>
<dbReference type="RefSeq" id="WP_337718847.1">
    <property type="nucleotide sequence ID" value="NZ_JBBEGL010000015.1"/>
</dbReference>
<proteinExistence type="predicted"/>
<sequence length="80" mass="9088">MGDDDVRQHLRFGEDPSSSVEHLVWHQDLICPGERCRGRLRRFPPGELTDGGRYEQRSCPECGTTTTAPAFYVARRARPS</sequence>
<dbReference type="EMBL" id="JBBEGL010000015">
    <property type="protein sequence ID" value="MEJ2890648.1"/>
    <property type="molecule type" value="Genomic_DNA"/>
</dbReference>
<comment type="caution">
    <text evidence="1">The sequence shown here is derived from an EMBL/GenBank/DDBJ whole genome shotgun (WGS) entry which is preliminary data.</text>
</comment>
<reference evidence="1 2" key="1">
    <citation type="submission" date="2024-03" db="EMBL/GenBank/DDBJ databases">
        <title>Actinomycetospora sp. OC33-EN06, a novel actinomycete isolated from wild orchid (Aerides multiflora).</title>
        <authorList>
            <person name="Suriyachadkun C."/>
        </authorList>
    </citation>
    <scope>NUCLEOTIDE SEQUENCE [LARGE SCALE GENOMIC DNA]</scope>
    <source>
        <strain evidence="1 2">OC33-EN06</strain>
    </source>
</reference>